<protein>
    <recommendedName>
        <fullName evidence="3">mevalonate kinase</fullName>
        <ecNumber evidence="3">2.7.1.36</ecNumber>
    </recommendedName>
</protein>
<dbReference type="Gene3D" id="3.30.70.890">
    <property type="entry name" value="GHMP kinase, C-terminal domain"/>
    <property type="match status" value="1"/>
</dbReference>
<comment type="subcellular location">
    <subcellularLocation>
        <location evidence="1">Cytoplasm</location>
    </subcellularLocation>
</comment>
<dbReference type="InterPro" id="IPR013750">
    <property type="entry name" value="GHMP_kinase_C_dom"/>
</dbReference>
<gene>
    <name evidence="15" type="ORF">MAR_009798</name>
</gene>
<keyword evidence="16" id="KW-1185">Reference proteome</keyword>
<evidence type="ECO:0000256" key="12">
    <source>
        <dbReference type="ARBA" id="ARBA00029438"/>
    </source>
</evidence>
<organism evidence="15 16">
    <name type="scientific">Mya arenaria</name>
    <name type="common">Soft-shell clam</name>
    <dbReference type="NCBI Taxonomy" id="6604"/>
    <lineage>
        <taxon>Eukaryota</taxon>
        <taxon>Metazoa</taxon>
        <taxon>Spiralia</taxon>
        <taxon>Lophotrochozoa</taxon>
        <taxon>Mollusca</taxon>
        <taxon>Bivalvia</taxon>
        <taxon>Autobranchia</taxon>
        <taxon>Heteroconchia</taxon>
        <taxon>Euheterodonta</taxon>
        <taxon>Imparidentia</taxon>
        <taxon>Neoheterodontei</taxon>
        <taxon>Myida</taxon>
        <taxon>Myoidea</taxon>
        <taxon>Myidae</taxon>
        <taxon>Mya</taxon>
    </lineage>
</organism>
<dbReference type="SUPFAM" id="SSF54211">
    <property type="entry name" value="Ribosomal protein S5 domain 2-like"/>
    <property type="match status" value="1"/>
</dbReference>
<dbReference type="InterPro" id="IPR006203">
    <property type="entry name" value="GHMP_knse_ATP-bd_CS"/>
</dbReference>
<dbReference type="Gene3D" id="3.30.230.10">
    <property type="match status" value="1"/>
</dbReference>
<evidence type="ECO:0000256" key="3">
    <source>
        <dbReference type="ARBA" id="ARBA00012103"/>
    </source>
</evidence>
<accession>A0ABY7E0E4</accession>
<sequence>MNIKAAIAASLNLRTTVEVSENEDAKILIDFRALGLNQEWSLGEILEIVQINKVDVMAAGPIDEVLLGKLVVLSGLGEDRSNPKLQAILIFLYLYTAICRKPGKCLKTRDSSLPCLRVTVNTQLPIAAGLGSSASYSVALVAALLLQQGDISGSAIKFCAGNVTKLSSMPKLRILVTSTGVQRITKTLVDRVRKRKQKELVDINQHLLQAMGVSHPKLDKICEITSRYDLHSKLTGAGGGGCAFTLLRPETNQEVVDIVRSELQQEGFVCFEADIGSTGVMVH</sequence>
<reference evidence="15" key="1">
    <citation type="submission" date="2022-11" db="EMBL/GenBank/DDBJ databases">
        <title>Centuries of genome instability and evolution in soft-shell clam transmissible cancer (bioRxiv).</title>
        <authorList>
            <person name="Hart S.F.M."/>
            <person name="Yonemitsu M.A."/>
            <person name="Giersch R.M."/>
            <person name="Beal B.F."/>
            <person name="Arriagada G."/>
            <person name="Davis B.W."/>
            <person name="Ostrander E.A."/>
            <person name="Goff S.P."/>
            <person name="Metzger M.J."/>
        </authorList>
    </citation>
    <scope>NUCLEOTIDE SEQUENCE</scope>
    <source>
        <strain evidence="15">MELC-2E11</strain>
        <tissue evidence="15">Siphon/mantle</tissue>
    </source>
</reference>
<evidence type="ECO:0000256" key="2">
    <source>
        <dbReference type="ARBA" id="ARBA00006495"/>
    </source>
</evidence>
<evidence type="ECO:0000256" key="7">
    <source>
        <dbReference type="ARBA" id="ARBA00022741"/>
    </source>
</evidence>
<evidence type="ECO:0000256" key="10">
    <source>
        <dbReference type="ARBA" id="ARBA00022842"/>
    </source>
</evidence>
<comment type="similarity">
    <text evidence="2">Belongs to the GHMP kinase family. Mevalonate kinase subfamily.</text>
</comment>
<dbReference type="PANTHER" id="PTHR43290:SF2">
    <property type="entry name" value="MEVALONATE KINASE"/>
    <property type="match status" value="1"/>
</dbReference>
<feature type="domain" description="GHMP kinase C-terminal" evidence="14">
    <location>
        <begin position="199"/>
        <end position="262"/>
    </location>
</feature>
<evidence type="ECO:0000256" key="9">
    <source>
        <dbReference type="ARBA" id="ARBA00022840"/>
    </source>
</evidence>
<dbReference type="InterPro" id="IPR036554">
    <property type="entry name" value="GHMP_kinase_C_sf"/>
</dbReference>
<dbReference type="EC" id="2.7.1.36" evidence="3"/>
<proteinExistence type="inferred from homology"/>
<keyword evidence="8" id="KW-0418">Kinase</keyword>
<keyword evidence="9" id="KW-0067">ATP-binding</keyword>
<dbReference type="InterPro" id="IPR006205">
    <property type="entry name" value="Mev_gal_kin"/>
</dbReference>
<keyword evidence="10" id="KW-0460">Magnesium</keyword>
<name>A0ABY7E0E4_MYAAR</name>
<evidence type="ECO:0000256" key="5">
    <source>
        <dbReference type="ARBA" id="ARBA00022516"/>
    </source>
</evidence>
<dbReference type="InterPro" id="IPR006204">
    <property type="entry name" value="GHMP_kinase_N_dom"/>
</dbReference>
<evidence type="ECO:0000256" key="11">
    <source>
        <dbReference type="ARBA" id="ARBA00023098"/>
    </source>
</evidence>
<feature type="domain" description="GHMP kinase N-terminal" evidence="13">
    <location>
        <begin position="111"/>
        <end position="145"/>
    </location>
</feature>
<keyword evidence="4" id="KW-0963">Cytoplasm</keyword>
<evidence type="ECO:0000256" key="8">
    <source>
        <dbReference type="ARBA" id="ARBA00022777"/>
    </source>
</evidence>
<comment type="pathway">
    <text evidence="12">Isoprenoid biosynthesis; isopentenyl diphosphate biosynthesis via mevalonate pathway; isopentenyl diphosphate from (R)-mevalonate: step 1/3.</text>
</comment>
<dbReference type="InterPro" id="IPR020568">
    <property type="entry name" value="Ribosomal_Su5_D2-typ_SF"/>
</dbReference>
<keyword evidence="6" id="KW-0808">Transferase</keyword>
<keyword evidence="5" id="KW-0444">Lipid biosynthesis</keyword>
<evidence type="ECO:0000256" key="4">
    <source>
        <dbReference type="ARBA" id="ARBA00022490"/>
    </source>
</evidence>
<dbReference type="PANTHER" id="PTHR43290">
    <property type="entry name" value="MEVALONATE KINASE"/>
    <property type="match status" value="1"/>
</dbReference>
<dbReference type="Pfam" id="PF00288">
    <property type="entry name" value="GHMP_kinases_N"/>
    <property type="match status" value="1"/>
</dbReference>
<dbReference type="PROSITE" id="PS00627">
    <property type="entry name" value="GHMP_KINASES_ATP"/>
    <property type="match status" value="1"/>
</dbReference>
<keyword evidence="7" id="KW-0547">Nucleotide-binding</keyword>
<evidence type="ECO:0000256" key="1">
    <source>
        <dbReference type="ARBA" id="ARBA00004496"/>
    </source>
</evidence>
<dbReference type="InterPro" id="IPR014721">
    <property type="entry name" value="Ribsml_uS5_D2-typ_fold_subgr"/>
</dbReference>
<dbReference type="EMBL" id="CP111015">
    <property type="protein sequence ID" value="WAR03240.1"/>
    <property type="molecule type" value="Genomic_DNA"/>
</dbReference>
<dbReference type="Pfam" id="PF08544">
    <property type="entry name" value="GHMP_kinases_C"/>
    <property type="match status" value="1"/>
</dbReference>
<dbReference type="Proteomes" id="UP001164746">
    <property type="component" value="Chromosome 4"/>
</dbReference>
<evidence type="ECO:0000256" key="6">
    <source>
        <dbReference type="ARBA" id="ARBA00022679"/>
    </source>
</evidence>
<evidence type="ECO:0000259" key="13">
    <source>
        <dbReference type="Pfam" id="PF00288"/>
    </source>
</evidence>
<dbReference type="PRINTS" id="PR00959">
    <property type="entry name" value="MEVGALKINASE"/>
</dbReference>
<keyword evidence="11" id="KW-0443">Lipid metabolism</keyword>
<evidence type="ECO:0000259" key="14">
    <source>
        <dbReference type="Pfam" id="PF08544"/>
    </source>
</evidence>
<dbReference type="SUPFAM" id="SSF55060">
    <property type="entry name" value="GHMP Kinase, C-terminal domain"/>
    <property type="match status" value="1"/>
</dbReference>
<evidence type="ECO:0000313" key="15">
    <source>
        <dbReference type="EMBL" id="WAR03240.1"/>
    </source>
</evidence>
<evidence type="ECO:0000313" key="16">
    <source>
        <dbReference type="Proteomes" id="UP001164746"/>
    </source>
</evidence>